<dbReference type="GO" id="GO:0000422">
    <property type="term" value="P:autophagy of mitochondrion"/>
    <property type="evidence" value="ECO:0007669"/>
    <property type="project" value="TreeGrafter"/>
</dbReference>
<evidence type="ECO:0000256" key="1">
    <source>
        <dbReference type="SAM" id="Phobius"/>
    </source>
</evidence>
<dbReference type="AlphaFoldDB" id="A0A9P1BHW2"/>
<keyword evidence="1" id="KW-0472">Membrane</keyword>
<reference evidence="2" key="1">
    <citation type="submission" date="2022-10" db="EMBL/GenBank/DDBJ databases">
        <authorList>
            <person name="Chen Y."/>
            <person name="Dougan E. K."/>
            <person name="Chan C."/>
            <person name="Rhodes N."/>
            <person name="Thang M."/>
        </authorList>
    </citation>
    <scope>NUCLEOTIDE SEQUENCE</scope>
</reference>
<dbReference type="PANTHER" id="PTHR13247">
    <property type="entry name" value="TETRATRICOPEPTIDE REPEAT PROTEIN 11 TPR REPEAT PROTEIN 11"/>
    <property type="match status" value="1"/>
</dbReference>
<dbReference type="SUPFAM" id="SSF48452">
    <property type="entry name" value="TPR-like"/>
    <property type="match status" value="1"/>
</dbReference>
<dbReference type="OrthoDB" id="421154at2759"/>
<dbReference type="Pfam" id="PF14853">
    <property type="entry name" value="Fis1_TPR_C"/>
    <property type="match status" value="1"/>
</dbReference>
<dbReference type="GO" id="GO:0000266">
    <property type="term" value="P:mitochondrial fission"/>
    <property type="evidence" value="ECO:0007669"/>
    <property type="project" value="InterPro"/>
</dbReference>
<dbReference type="InterPro" id="IPR028061">
    <property type="entry name" value="Fis1_TPR_C"/>
</dbReference>
<dbReference type="Gene3D" id="1.25.40.10">
    <property type="entry name" value="Tetratricopeptide repeat domain"/>
    <property type="match status" value="1"/>
</dbReference>
<name>A0A9P1BHW2_9DINO</name>
<dbReference type="GO" id="GO:0016559">
    <property type="term" value="P:peroxisome fission"/>
    <property type="evidence" value="ECO:0007669"/>
    <property type="project" value="TreeGrafter"/>
</dbReference>
<proteinExistence type="predicted"/>
<gene>
    <name evidence="2" type="ORF">C1SCF055_LOCUS2230</name>
</gene>
<dbReference type="InterPro" id="IPR016543">
    <property type="entry name" value="Fis1"/>
</dbReference>
<reference evidence="3" key="2">
    <citation type="submission" date="2024-04" db="EMBL/GenBank/DDBJ databases">
        <authorList>
            <person name="Chen Y."/>
            <person name="Shah S."/>
            <person name="Dougan E. K."/>
            <person name="Thang M."/>
            <person name="Chan C."/>
        </authorList>
    </citation>
    <scope>NUCLEOTIDE SEQUENCE [LARGE SCALE GENOMIC DNA]</scope>
</reference>
<keyword evidence="1" id="KW-0812">Transmembrane</keyword>
<evidence type="ECO:0000313" key="2">
    <source>
        <dbReference type="EMBL" id="CAI3973768.1"/>
    </source>
</evidence>
<keyword evidence="5" id="KW-1185">Reference proteome</keyword>
<sequence>METSVDWDQSMILDEIKTMREQYNQQVAKEEPSPKFQWEFACTLACSPRYADVIEAVELLEELVEVGFRRVDCLHHLILANLKIGQYAKAKDNADVWLHLEPDNGVARMMYSVVVERASHDGWIAWCGFALLATGLIAAWLRRK</sequence>
<dbReference type="GO" id="GO:0005741">
    <property type="term" value="C:mitochondrial outer membrane"/>
    <property type="evidence" value="ECO:0007669"/>
    <property type="project" value="TreeGrafter"/>
</dbReference>
<dbReference type="EMBL" id="CAMXCT010000097">
    <property type="protein sequence ID" value="CAI3973768.1"/>
    <property type="molecule type" value="Genomic_DNA"/>
</dbReference>
<protein>
    <submittedName>
        <fullName evidence="4">Mitochondrial fission 1 protein</fullName>
    </submittedName>
</protein>
<dbReference type="PANTHER" id="PTHR13247:SF0">
    <property type="entry name" value="MITOCHONDRIAL FISSION 1 PROTEIN"/>
    <property type="match status" value="1"/>
</dbReference>
<evidence type="ECO:0000313" key="3">
    <source>
        <dbReference type="EMBL" id="CAL1127143.1"/>
    </source>
</evidence>
<organism evidence="2">
    <name type="scientific">Cladocopium goreaui</name>
    <dbReference type="NCBI Taxonomy" id="2562237"/>
    <lineage>
        <taxon>Eukaryota</taxon>
        <taxon>Sar</taxon>
        <taxon>Alveolata</taxon>
        <taxon>Dinophyceae</taxon>
        <taxon>Suessiales</taxon>
        <taxon>Symbiodiniaceae</taxon>
        <taxon>Cladocopium</taxon>
    </lineage>
</organism>
<dbReference type="GO" id="GO:0005778">
    <property type="term" value="C:peroxisomal membrane"/>
    <property type="evidence" value="ECO:0007669"/>
    <property type="project" value="TreeGrafter"/>
</dbReference>
<dbReference type="EMBL" id="CAMXCT020000097">
    <property type="protein sequence ID" value="CAL1127143.1"/>
    <property type="molecule type" value="Genomic_DNA"/>
</dbReference>
<evidence type="ECO:0000313" key="4">
    <source>
        <dbReference type="EMBL" id="CAL4761080.1"/>
    </source>
</evidence>
<accession>A0A9P1BHW2</accession>
<feature type="transmembrane region" description="Helical" evidence="1">
    <location>
        <begin position="123"/>
        <end position="141"/>
    </location>
</feature>
<comment type="caution">
    <text evidence="2">The sequence shown here is derived from an EMBL/GenBank/DDBJ whole genome shotgun (WGS) entry which is preliminary data.</text>
</comment>
<dbReference type="EMBL" id="CAMXCT030000097">
    <property type="protein sequence ID" value="CAL4761080.1"/>
    <property type="molecule type" value="Genomic_DNA"/>
</dbReference>
<dbReference type="InterPro" id="IPR011990">
    <property type="entry name" value="TPR-like_helical_dom_sf"/>
</dbReference>
<evidence type="ECO:0000313" key="5">
    <source>
        <dbReference type="Proteomes" id="UP001152797"/>
    </source>
</evidence>
<dbReference type="Proteomes" id="UP001152797">
    <property type="component" value="Unassembled WGS sequence"/>
</dbReference>
<keyword evidence="1" id="KW-1133">Transmembrane helix</keyword>